<dbReference type="AlphaFoldDB" id="A0A6A6Q8X3"/>
<sequence length="209" mass="22758">MQDVTENALAAADTNAKATGIAALRLVVTVLVFVDEREVGAGELIIISRKNSGPSTFVHVWTIVERFRNNFHGRARGRASVHEGDTVSTPAVARDMKVSTVDEPCSYKYYAKILKAGQGPTTYLRLLHQLHYPRQGGTFVVALKHVQDLLYVVGLMAILASLGVAKTAVPFTSLTRRTPMYSIDCEIGWIIASGTFFAPTMMLSITAMA</sequence>
<evidence type="ECO:0000313" key="3">
    <source>
        <dbReference type="Proteomes" id="UP000799750"/>
    </source>
</evidence>
<organism evidence="2 3">
    <name type="scientific">Lophium mytilinum</name>
    <dbReference type="NCBI Taxonomy" id="390894"/>
    <lineage>
        <taxon>Eukaryota</taxon>
        <taxon>Fungi</taxon>
        <taxon>Dikarya</taxon>
        <taxon>Ascomycota</taxon>
        <taxon>Pezizomycotina</taxon>
        <taxon>Dothideomycetes</taxon>
        <taxon>Pleosporomycetidae</taxon>
        <taxon>Mytilinidiales</taxon>
        <taxon>Mytilinidiaceae</taxon>
        <taxon>Lophium</taxon>
    </lineage>
</organism>
<keyword evidence="1" id="KW-0472">Membrane</keyword>
<evidence type="ECO:0000313" key="2">
    <source>
        <dbReference type="EMBL" id="KAF2488765.1"/>
    </source>
</evidence>
<gene>
    <name evidence="2" type="ORF">BU16DRAFT_545207</name>
</gene>
<reference evidence="2" key="1">
    <citation type="journal article" date="2020" name="Stud. Mycol.">
        <title>101 Dothideomycetes genomes: a test case for predicting lifestyles and emergence of pathogens.</title>
        <authorList>
            <person name="Haridas S."/>
            <person name="Albert R."/>
            <person name="Binder M."/>
            <person name="Bloem J."/>
            <person name="Labutti K."/>
            <person name="Salamov A."/>
            <person name="Andreopoulos B."/>
            <person name="Baker S."/>
            <person name="Barry K."/>
            <person name="Bills G."/>
            <person name="Bluhm B."/>
            <person name="Cannon C."/>
            <person name="Castanera R."/>
            <person name="Culley D."/>
            <person name="Daum C."/>
            <person name="Ezra D."/>
            <person name="Gonzalez J."/>
            <person name="Henrissat B."/>
            <person name="Kuo A."/>
            <person name="Liang C."/>
            <person name="Lipzen A."/>
            <person name="Lutzoni F."/>
            <person name="Magnuson J."/>
            <person name="Mondo S."/>
            <person name="Nolan M."/>
            <person name="Ohm R."/>
            <person name="Pangilinan J."/>
            <person name="Park H.-J."/>
            <person name="Ramirez L."/>
            <person name="Alfaro M."/>
            <person name="Sun H."/>
            <person name="Tritt A."/>
            <person name="Yoshinaga Y."/>
            <person name="Zwiers L.-H."/>
            <person name="Turgeon B."/>
            <person name="Goodwin S."/>
            <person name="Spatafora J."/>
            <person name="Crous P."/>
            <person name="Grigoriev I."/>
        </authorList>
    </citation>
    <scope>NUCLEOTIDE SEQUENCE</scope>
    <source>
        <strain evidence="2">CBS 269.34</strain>
    </source>
</reference>
<evidence type="ECO:0000256" key="1">
    <source>
        <dbReference type="SAM" id="Phobius"/>
    </source>
</evidence>
<keyword evidence="3" id="KW-1185">Reference proteome</keyword>
<protein>
    <submittedName>
        <fullName evidence="2">Uncharacterized protein</fullName>
    </submittedName>
</protein>
<feature type="transmembrane region" description="Helical" evidence="1">
    <location>
        <begin position="189"/>
        <end position="208"/>
    </location>
</feature>
<feature type="transmembrane region" description="Helical" evidence="1">
    <location>
        <begin position="149"/>
        <end position="169"/>
    </location>
</feature>
<keyword evidence="1" id="KW-0812">Transmembrane</keyword>
<proteinExistence type="predicted"/>
<name>A0A6A6Q8X3_9PEZI</name>
<accession>A0A6A6Q8X3</accession>
<dbReference type="Proteomes" id="UP000799750">
    <property type="component" value="Unassembled WGS sequence"/>
</dbReference>
<dbReference type="EMBL" id="MU004201">
    <property type="protein sequence ID" value="KAF2488765.1"/>
    <property type="molecule type" value="Genomic_DNA"/>
</dbReference>
<keyword evidence="1" id="KW-1133">Transmembrane helix</keyword>